<dbReference type="PANTHER" id="PTHR14907">
    <property type="entry name" value="FI14130P"/>
    <property type="match status" value="1"/>
</dbReference>
<proteinExistence type="predicted"/>
<dbReference type="PANTHER" id="PTHR14907:SF2">
    <property type="entry name" value="SUPPRESSOR APC DOMAIN-CONTAINING PROTEIN 2"/>
    <property type="match status" value="1"/>
</dbReference>
<dbReference type="OrthoDB" id="10035013at2759"/>
<sequence length="418" mass="46801">MPPPPGPTSTGGPGSSLEGLPKQFVHAMRTLFDIMDDKGYGFVEFREIQNRWQDDGTKGLPKGVIESLGKVTPADGLLTFERFCAGLKMCLLKNQMDYRTTTTSQTQPQRPPSAPVLDVDSTKTQRTAVNTAKVRPNNAMAHQQRTLSMPQLVVGGGGGGDSGVGIPIVKPQPQLQPLYTMGPPKPPRTAAGLERERERDRTEIRTALHNWQLGLMRPNRVSGDGVSASHSDQASASQAQHKKANSRRREPRRHTLQNGIDYNMLKRMKQIEQEKEILQLGLQAVDRARDWYLKQMAAVQEKMKYLGRMGSHTEQLSEAQQERVELQRARVLEVNRHLATLTDGVPLHMNLALTAPPHVLTRLKQQNHILNEELTKKSERITSLEREKATLIRELLQTRAQTRRIEPPQDVGAFVSNI</sequence>
<name>A0A482WGF6_LAOST</name>
<feature type="domain" description="Suppressor APC" evidence="3">
    <location>
        <begin position="19"/>
        <end position="97"/>
    </location>
</feature>
<dbReference type="STRING" id="195883.A0A482WGF6"/>
<accession>A0A482WGF6</accession>
<evidence type="ECO:0000256" key="1">
    <source>
        <dbReference type="SAM" id="Coils"/>
    </source>
</evidence>
<reference evidence="4 5" key="1">
    <citation type="journal article" date="2017" name="Gigascience">
        <title>Genome sequence of the small brown planthopper, Laodelphax striatellus.</title>
        <authorList>
            <person name="Zhu J."/>
            <person name="Jiang F."/>
            <person name="Wang X."/>
            <person name="Yang P."/>
            <person name="Bao Y."/>
            <person name="Zhao W."/>
            <person name="Wang W."/>
            <person name="Lu H."/>
            <person name="Wang Q."/>
            <person name="Cui N."/>
            <person name="Li J."/>
            <person name="Chen X."/>
            <person name="Luo L."/>
            <person name="Yu J."/>
            <person name="Kang L."/>
            <person name="Cui F."/>
        </authorList>
    </citation>
    <scope>NUCLEOTIDE SEQUENCE [LARGE SCALE GENOMIC DNA]</scope>
    <source>
        <strain evidence="4">Lst14</strain>
    </source>
</reference>
<dbReference type="InterPro" id="IPR011992">
    <property type="entry name" value="EF-hand-dom_pair"/>
</dbReference>
<dbReference type="InterPro" id="IPR057953">
    <property type="entry name" value="SAPC2_N"/>
</dbReference>
<dbReference type="Pfam" id="PF25825">
    <property type="entry name" value="SAPC2_N"/>
    <property type="match status" value="1"/>
</dbReference>
<keyword evidence="1" id="KW-0175">Coiled coil</keyword>
<feature type="region of interest" description="Disordered" evidence="2">
    <location>
        <begin position="1"/>
        <end position="20"/>
    </location>
</feature>
<feature type="region of interest" description="Disordered" evidence="2">
    <location>
        <begin position="101"/>
        <end position="123"/>
    </location>
</feature>
<comment type="caution">
    <text evidence="4">The sequence shown here is derived from an EMBL/GenBank/DDBJ whole genome shotgun (WGS) entry which is preliminary data.</text>
</comment>
<keyword evidence="5" id="KW-1185">Reference proteome</keyword>
<dbReference type="AlphaFoldDB" id="A0A482WGF6"/>
<gene>
    <name evidence="4" type="ORF">LSTR_LSTR001836</name>
</gene>
<feature type="region of interest" description="Disordered" evidence="2">
    <location>
        <begin position="177"/>
        <end position="200"/>
    </location>
</feature>
<dbReference type="InterPro" id="IPR026828">
    <property type="entry name" value="SAPC2_1/2"/>
</dbReference>
<organism evidence="4 5">
    <name type="scientific">Laodelphax striatellus</name>
    <name type="common">Small brown planthopper</name>
    <name type="synonym">Delphax striatella</name>
    <dbReference type="NCBI Taxonomy" id="195883"/>
    <lineage>
        <taxon>Eukaryota</taxon>
        <taxon>Metazoa</taxon>
        <taxon>Ecdysozoa</taxon>
        <taxon>Arthropoda</taxon>
        <taxon>Hexapoda</taxon>
        <taxon>Insecta</taxon>
        <taxon>Pterygota</taxon>
        <taxon>Neoptera</taxon>
        <taxon>Paraneoptera</taxon>
        <taxon>Hemiptera</taxon>
        <taxon>Auchenorrhyncha</taxon>
        <taxon>Fulgoroidea</taxon>
        <taxon>Delphacidae</taxon>
        <taxon>Criomorphinae</taxon>
        <taxon>Laodelphax</taxon>
    </lineage>
</organism>
<dbReference type="Pfam" id="PF11414">
    <property type="entry name" value="Suppressor_APC"/>
    <property type="match status" value="1"/>
</dbReference>
<feature type="coiled-coil region" evidence="1">
    <location>
        <begin position="268"/>
        <end position="329"/>
    </location>
</feature>
<dbReference type="InParanoid" id="A0A482WGF6"/>
<feature type="compositionally biased region" description="Basic residues" evidence="2">
    <location>
        <begin position="240"/>
        <end position="255"/>
    </location>
</feature>
<protein>
    <recommendedName>
        <fullName evidence="3">Suppressor APC domain-containing protein</fullName>
    </recommendedName>
</protein>
<evidence type="ECO:0000256" key="2">
    <source>
        <dbReference type="SAM" id="MobiDB-lite"/>
    </source>
</evidence>
<feature type="compositionally biased region" description="Low complexity" evidence="2">
    <location>
        <begin position="227"/>
        <end position="239"/>
    </location>
</feature>
<dbReference type="SUPFAM" id="SSF47473">
    <property type="entry name" value="EF-hand"/>
    <property type="match status" value="1"/>
</dbReference>
<evidence type="ECO:0000259" key="3">
    <source>
        <dbReference type="Pfam" id="PF25825"/>
    </source>
</evidence>
<dbReference type="EMBL" id="QKKF02037264">
    <property type="protein sequence ID" value="RZF32372.1"/>
    <property type="molecule type" value="Genomic_DNA"/>
</dbReference>
<evidence type="ECO:0000313" key="4">
    <source>
        <dbReference type="EMBL" id="RZF32372.1"/>
    </source>
</evidence>
<feature type="coiled-coil region" evidence="1">
    <location>
        <begin position="360"/>
        <end position="401"/>
    </location>
</feature>
<feature type="region of interest" description="Disordered" evidence="2">
    <location>
        <begin position="215"/>
        <end position="258"/>
    </location>
</feature>
<dbReference type="Proteomes" id="UP000291343">
    <property type="component" value="Unassembled WGS sequence"/>
</dbReference>
<evidence type="ECO:0000313" key="5">
    <source>
        <dbReference type="Proteomes" id="UP000291343"/>
    </source>
</evidence>